<dbReference type="EMBL" id="JFAX01000005">
    <property type="protein sequence ID" value="EXI68478.1"/>
    <property type="molecule type" value="Genomic_DNA"/>
</dbReference>
<feature type="region of interest" description="Disordered" evidence="1">
    <location>
        <begin position="178"/>
        <end position="197"/>
    </location>
</feature>
<gene>
    <name evidence="2" type="ORF">AW08_01260</name>
</gene>
<dbReference type="AlphaFoldDB" id="A0A011MFD1"/>
<accession>A0A011MFD1</accession>
<keyword evidence="3" id="KW-1185">Reference proteome</keyword>
<name>A0A011MFD1_9PROT</name>
<comment type="caution">
    <text evidence="2">The sequence shown here is derived from an EMBL/GenBank/DDBJ whole genome shotgun (WGS) entry which is preliminary data.</text>
</comment>
<feature type="compositionally biased region" description="Polar residues" evidence="1">
    <location>
        <begin position="613"/>
        <end position="632"/>
    </location>
</feature>
<evidence type="ECO:0000256" key="1">
    <source>
        <dbReference type="SAM" id="MobiDB-lite"/>
    </source>
</evidence>
<feature type="region of interest" description="Disordered" evidence="1">
    <location>
        <begin position="611"/>
        <end position="632"/>
    </location>
</feature>
<evidence type="ECO:0000313" key="2">
    <source>
        <dbReference type="EMBL" id="EXI68478.1"/>
    </source>
</evidence>
<organism evidence="2 3">
    <name type="scientific">Candidatus Accumulibacter adjunctus</name>
    <dbReference type="NCBI Taxonomy" id="1454001"/>
    <lineage>
        <taxon>Bacteria</taxon>
        <taxon>Pseudomonadati</taxon>
        <taxon>Pseudomonadota</taxon>
        <taxon>Betaproteobacteria</taxon>
        <taxon>Candidatus Accumulibacter</taxon>
    </lineage>
</organism>
<proteinExistence type="predicted"/>
<evidence type="ECO:0000313" key="3">
    <source>
        <dbReference type="Proteomes" id="UP000020218"/>
    </source>
</evidence>
<reference evidence="2" key="1">
    <citation type="submission" date="2014-02" db="EMBL/GenBank/DDBJ databases">
        <title>Expanding our view of genomic diversity in Candidatus Accumulibacter clades.</title>
        <authorList>
            <person name="Skennerton C.T."/>
            <person name="Barr J.J."/>
            <person name="Slater F.R."/>
            <person name="Bond P.L."/>
            <person name="Tyson G.W."/>
        </authorList>
    </citation>
    <scope>NUCLEOTIDE SEQUENCE [LARGE SCALE GENOMIC DNA]</scope>
</reference>
<protein>
    <submittedName>
        <fullName evidence="2">Uncharacterized protein</fullName>
    </submittedName>
</protein>
<dbReference type="Proteomes" id="UP000020218">
    <property type="component" value="Unassembled WGS sequence"/>
</dbReference>
<sequence>MPVAHELLPRHAGKAWIAPVESLAAEILVAVGETRLTETHPRCQPTKQLGVRQRLAERRDRRLVELDVQMAVGLVDVQLFHVAARRQQDVGIVGGVGLEEVVYDGEQVVAGKPAHHLARLWGDCQRVAVVDEDRLDRRPRVQQVVADGAHVDDARRRMRHQVGPFERGRVHRVIARGGQQDAAGGVAPGTGERRQAGDRAQRHAAAGGAVDAVVGTDRRWPRAAVGLRQLLDDARLDAADRRHACRRKRPHALGEFREAQGVAGDVVLVEEVVADQHVHQAERQRAVGSRQQGDVLVAAVGGHRPAGVDGDQARTAPPRFLRQAPEMKVGDDAVAAPDEDQPRVDDVLGVEADARTDRRAVAHGAGAGADRPVELRGAETVEETAVERTVAEQPRVAGIAVGDDRLGTMAGDDAAETVGDGVQRLVPADPFEARARPLRADAPQRMQQALRVMDALGVVRHLGAQHAGSRRVIGRAGDLQHAALADRDLECAGVRAVMRTGATYRVADGVFGNRLRHGRVSSGKGWVGDGDTITGCRLPGHASNQQRLHQRILRVLVELDVQPGRHLIGQIEQLATAGDWQQQGLRAFLDGDLGQAGGVVDRLDRAAEGDLADNNQASANRLAQKSAAQRDQ</sequence>